<proteinExistence type="predicted"/>
<dbReference type="EMBL" id="MU155280">
    <property type="protein sequence ID" value="KAF9476827.1"/>
    <property type="molecule type" value="Genomic_DNA"/>
</dbReference>
<dbReference type="AlphaFoldDB" id="A0A9P6CS22"/>
<dbReference type="Proteomes" id="UP000807469">
    <property type="component" value="Unassembled WGS sequence"/>
</dbReference>
<sequence>MGKRDRAELGKGAATWEQFGLIGARTSTAENMGKESTQMRLKNRICEAGPTYSLHLPPSILEREDVSSSLKQYLERTDVVVNKRKLFEFDPSFHGRGPDVRGHTSRKVKSKDFGARIGDRSGNRGNSGMVLTLFQPVQLQPSISVILTCRDSDDDVADYHVPLITVKSLRSRICDNDGPKEERAMGERRDKAKLRKRRILRRESSTGQWMNTECIDQEQRIRESRVLIMARCRG</sequence>
<organism evidence="1 2">
    <name type="scientific">Pholiota conissans</name>
    <dbReference type="NCBI Taxonomy" id="109636"/>
    <lineage>
        <taxon>Eukaryota</taxon>
        <taxon>Fungi</taxon>
        <taxon>Dikarya</taxon>
        <taxon>Basidiomycota</taxon>
        <taxon>Agaricomycotina</taxon>
        <taxon>Agaricomycetes</taxon>
        <taxon>Agaricomycetidae</taxon>
        <taxon>Agaricales</taxon>
        <taxon>Agaricineae</taxon>
        <taxon>Strophariaceae</taxon>
        <taxon>Pholiota</taxon>
    </lineage>
</organism>
<evidence type="ECO:0000313" key="2">
    <source>
        <dbReference type="Proteomes" id="UP000807469"/>
    </source>
</evidence>
<keyword evidence="2" id="KW-1185">Reference proteome</keyword>
<reference evidence="1" key="1">
    <citation type="submission" date="2020-11" db="EMBL/GenBank/DDBJ databases">
        <authorList>
            <consortium name="DOE Joint Genome Institute"/>
            <person name="Ahrendt S."/>
            <person name="Riley R."/>
            <person name="Andreopoulos W."/>
            <person name="Labutti K."/>
            <person name="Pangilinan J."/>
            <person name="Ruiz-Duenas F.J."/>
            <person name="Barrasa J.M."/>
            <person name="Sanchez-Garcia M."/>
            <person name="Camarero S."/>
            <person name="Miyauchi S."/>
            <person name="Serrano A."/>
            <person name="Linde D."/>
            <person name="Babiker R."/>
            <person name="Drula E."/>
            <person name="Ayuso-Fernandez I."/>
            <person name="Pacheco R."/>
            <person name="Padilla G."/>
            <person name="Ferreira P."/>
            <person name="Barriuso J."/>
            <person name="Kellner H."/>
            <person name="Castanera R."/>
            <person name="Alfaro M."/>
            <person name="Ramirez L."/>
            <person name="Pisabarro A.G."/>
            <person name="Kuo A."/>
            <person name="Tritt A."/>
            <person name="Lipzen A."/>
            <person name="He G."/>
            <person name="Yan M."/>
            <person name="Ng V."/>
            <person name="Cullen D."/>
            <person name="Martin F."/>
            <person name="Rosso M.-N."/>
            <person name="Henrissat B."/>
            <person name="Hibbett D."/>
            <person name="Martinez A.T."/>
            <person name="Grigoriev I.V."/>
        </authorList>
    </citation>
    <scope>NUCLEOTIDE SEQUENCE</scope>
    <source>
        <strain evidence="1">CIRM-BRFM 674</strain>
    </source>
</reference>
<comment type="caution">
    <text evidence="1">The sequence shown here is derived from an EMBL/GenBank/DDBJ whole genome shotgun (WGS) entry which is preliminary data.</text>
</comment>
<name>A0A9P6CS22_9AGAR</name>
<protein>
    <submittedName>
        <fullName evidence="1">Uncharacterized protein</fullName>
    </submittedName>
</protein>
<gene>
    <name evidence="1" type="ORF">BDN70DRAFT_923003</name>
</gene>
<evidence type="ECO:0000313" key="1">
    <source>
        <dbReference type="EMBL" id="KAF9476827.1"/>
    </source>
</evidence>
<accession>A0A9P6CS22</accession>